<protein>
    <submittedName>
        <fullName evidence="1">Uncharacterized protein</fullName>
    </submittedName>
</protein>
<dbReference type="STRING" id="497964.CfE428DRAFT_0800"/>
<dbReference type="InParanoid" id="B4CVW3"/>
<accession>B4CVW3</accession>
<reference evidence="1 2" key="1">
    <citation type="journal article" date="2011" name="J. Bacteriol.">
        <title>Genome sequence of Chthoniobacter flavus Ellin428, an aerobic heterotrophic soil bacterium.</title>
        <authorList>
            <person name="Kant R."/>
            <person name="van Passel M.W."/>
            <person name="Palva A."/>
            <person name="Lucas S."/>
            <person name="Lapidus A."/>
            <person name="Glavina Del Rio T."/>
            <person name="Dalin E."/>
            <person name="Tice H."/>
            <person name="Bruce D."/>
            <person name="Goodwin L."/>
            <person name="Pitluck S."/>
            <person name="Larimer F.W."/>
            <person name="Land M.L."/>
            <person name="Hauser L."/>
            <person name="Sangwan P."/>
            <person name="de Vos W.M."/>
            <person name="Janssen P.H."/>
            <person name="Smidt H."/>
        </authorList>
    </citation>
    <scope>NUCLEOTIDE SEQUENCE [LARGE SCALE GENOMIC DNA]</scope>
    <source>
        <strain evidence="1 2">Ellin428</strain>
    </source>
</reference>
<proteinExistence type="predicted"/>
<sequence>MPQGDLFLVIQPRLIEGPRAEVNDPLHETSLHRCLVAIIGLSIGTEKYSGEIFLCPDSLAPDVDHRLRLIGQHFTSHLQVALILLGEIRRRF</sequence>
<name>B4CVW3_9BACT</name>
<comment type="caution">
    <text evidence="1">The sequence shown here is derived from an EMBL/GenBank/DDBJ whole genome shotgun (WGS) entry which is preliminary data.</text>
</comment>
<keyword evidence="2" id="KW-1185">Reference proteome</keyword>
<dbReference type="EMBL" id="ABVL01000002">
    <property type="protein sequence ID" value="EDY21555.1"/>
    <property type="molecule type" value="Genomic_DNA"/>
</dbReference>
<dbReference type="Proteomes" id="UP000005824">
    <property type="component" value="Unassembled WGS sequence"/>
</dbReference>
<gene>
    <name evidence="1" type="ORF">CfE428DRAFT_0800</name>
</gene>
<evidence type="ECO:0000313" key="2">
    <source>
        <dbReference type="Proteomes" id="UP000005824"/>
    </source>
</evidence>
<evidence type="ECO:0000313" key="1">
    <source>
        <dbReference type="EMBL" id="EDY21555.1"/>
    </source>
</evidence>
<dbReference type="AlphaFoldDB" id="B4CVW3"/>
<organism evidence="1 2">
    <name type="scientific">Chthoniobacter flavus Ellin428</name>
    <dbReference type="NCBI Taxonomy" id="497964"/>
    <lineage>
        <taxon>Bacteria</taxon>
        <taxon>Pseudomonadati</taxon>
        <taxon>Verrucomicrobiota</taxon>
        <taxon>Spartobacteria</taxon>
        <taxon>Chthoniobacterales</taxon>
        <taxon>Chthoniobacteraceae</taxon>
        <taxon>Chthoniobacter</taxon>
    </lineage>
</organism>